<dbReference type="InterPro" id="IPR026055">
    <property type="entry name" value="FAR"/>
</dbReference>
<evidence type="ECO:0000313" key="4">
    <source>
        <dbReference type="Proteomes" id="UP000215335"/>
    </source>
</evidence>
<feature type="domain" description="Thioester reductase (TE)" evidence="2">
    <location>
        <begin position="37"/>
        <end position="87"/>
    </location>
</feature>
<dbReference type="GO" id="GO:0080019">
    <property type="term" value="F:alcohol-forming very long-chain fatty acyl-CoA reductase activity"/>
    <property type="evidence" value="ECO:0007669"/>
    <property type="project" value="InterPro"/>
</dbReference>
<keyword evidence="4" id="KW-1185">Reference proteome</keyword>
<dbReference type="InterPro" id="IPR013120">
    <property type="entry name" value="FAR_NAD-bd"/>
</dbReference>
<dbReference type="EC" id="1.2.1.84" evidence="1"/>
<gene>
    <name evidence="3" type="ORF">TSAR_013552</name>
</gene>
<dbReference type="Gene3D" id="3.40.50.720">
    <property type="entry name" value="NAD(P)-binding Rossmann-like Domain"/>
    <property type="match status" value="1"/>
</dbReference>
<sequence length="144" mass="16752">MDQHYEKMRDDLECVPTPVVGSSNIQDYFAGKSVFMTGATGFMGKCFVEKILRDCPGLKRLYVLVRPRKGVPLEDKMRRYFGNYVSSSRAPRRQVQRFSAPKNHDLSRVMGRHSVFRAWLAAREQCIFDRVRSEQPRFEEKVAT</sequence>
<dbReference type="EMBL" id="NNAY01000155">
    <property type="protein sequence ID" value="OXU30482.1"/>
    <property type="molecule type" value="Genomic_DNA"/>
</dbReference>
<organism evidence="3 4">
    <name type="scientific">Trichomalopsis sarcophagae</name>
    <dbReference type="NCBI Taxonomy" id="543379"/>
    <lineage>
        <taxon>Eukaryota</taxon>
        <taxon>Metazoa</taxon>
        <taxon>Ecdysozoa</taxon>
        <taxon>Arthropoda</taxon>
        <taxon>Hexapoda</taxon>
        <taxon>Insecta</taxon>
        <taxon>Pterygota</taxon>
        <taxon>Neoptera</taxon>
        <taxon>Endopterygota</taxon>
        <taxon>Hymenoptera</taxon>
        <taxon>Apocrita</taxon>
        <taxon>Proctotrupomorpha</taxon>
        <taxon>Chalcidoidea</taxon>
        <taxon>Pteromalidae</taxon>
        <taxon>Pteromalinae</taxon>
        <taxon>Trichomalopsis</taxon>
    </lineage>
</organism>
<comment type="similarity">
    <text evidence="1">Belongs to the fatty acyl-CoA reductase family.</text>
</comment>
<feature type="non-terminal residue" evidence="3">
    <location>
        <position position="144"/>
    </location>
</feature>
<proteinExistence type="inferred from homology"/>
<evidence type="ECO:0000313" key="3">
    <source>
        <dbReference type="EMBL" id="OXU30482.1"/>
    </source>
</evidence>
<dbReference type="PANTHER" id="PTHR11011">
    <property type="entry name" value="MALE STERILITY PROTEIN 2-RELATED"/>
    <property type="match status" value="1"/>
</dbReference>
<reference evidence="3 4" key="1">
    <citation type="journal article" date="2017" name="Curr. Biol.">
        <title>The Evolution of Venom by Co-option of Single-Copy Genes.</title>
        <authorList>
            <person name="Martinson E.O."/>
            <person name="Mrinalini"/>
            <person name="Kelkar Y.D."/>
            <person name="Chang C.H."/>
            <person name="Werren J.H."/>
        </authorList>
    </citation>
    <scope>NUCLEOTIDE SEQUENCE [LARGE SCALE GENOMIC DNA]</scope>
    <source>
        <strain evidence="3 4">Alberta</strain>
        <tissue evidence="3">Whole body</tissue>
    </source>
</reference>
<keyword evidence="1" id="KW-0443">Lipid metabolism</keyword>
<evidence type="ECO:0000259" key="2">
    <source>
        <dbReference type="Pfam" id="PF07993"/>
    </source>
</evidence>
<keyword evidence="1" id="KW-0560">Oxidoreductase</keyword>
<dbReference type="GO" id="GO:0035336">
    <property type="term" value="P:long-chain fatty-acyl-CoA metabolic process"/>
    <property type="evidence" value="ECO:0007669"/>
    <property type="project" value="TreeGrafter"/>
</dbReference>
<dbReference type="GO" id="GO:0005777">
    <property type="term" value="C:peroxisome"/>
    <property type="evidence" value="ECO:0007669"/>
    <property type="project" value="TreeGrafter"/>
</dbReference>
<comment type="function">
    <text evidence="1">Catalyzes the reduction of fatty acyl-CoA to fatty alcohols.</text>
</comment>
<protein>
    <recommendedName>
        <fullName evidence="1">Fatty acyl-CoA reductase</fullName>
        <ecNumber evidence="1">1.2.1.84</ecNumber>
    </recommendedName>
</protein>
<name>A0A232FIH7_9HYME</name>
<dbReference type="Pfam" id="PF07993">
    <property type="entry name" value="NAD_binding_4"/>
    <property type="match status" value="1"/>
</dbReference>
<dbReference type="PANTHER" id="PTHR11011:SF45">
    <property type="entry name" value="FATTY ACYL-COA REDUCTASE CG8306-RELATED"/>
    <property type="match status" value="1"/>
</dbReference>
<accession>A0A232FIH7</accession>
<keyword evidence="1" id="KW-0521">NADP</keyword>
<keyword evidence="1" id="KW-0444">Lipid biosynthesis</keyword>
<comment type="catalytic activity">
    <reaction evidence="1">
        <text>a long-chain fatty acyl-CoA + 2 NADPH + 2 H(+) = a long-chain primary fatty alcohol + 2 NADP(+) + CoA</text>
        <dbReference type="Rhea" id="RHEA:52716"/>
        <dbReference type="ChEBI" id="CHEBI:15378"/>
        <dbReference type="ChEBI" id="CHEBI:57287"/>
        <dbReference type="ChEBI" id="CHEBI:57783"/>
        <dbReference type="ChEBI" id="CHEBI:58349"/>
        <dbReference type="ChEBI" id="CHEBI:77396"/>
        <dbReference type="ChEBI" id="CHEBI:83139"/>
        <dbReference type="EC" id="1.2.1.84"/>
    </reaction>
</comment>
<dbReference type="STRING" id="543379.A0A232FIH7"/>
<dbReference type="Proteomes" id="UP000215335">
    <property type="component" value="Unassembled WGS sequence"/>
</dbReference>
<dbReference type="AlphaFoldDB" id="A0A232FIH7"/>
<evidence type="ECO:0000256" key="1">
    <source>
        <dbReference type="RuleBase" id="RU363097"/>
    </source>
</evidence>
<comment type="caution">
    <text evidence="3">The sequence shown here is derived from an EMBL/GenBank/DDBJ whole genome shotgun (WGS) entry which is preliminary data.</text>
</comment>
<dbReference type="GO" id="GO:0102965">
    <property type="term" value="F:alcohol-forming long-chain fatty acyl-CoA reductase activity"/>
    <property type="evidence" value="ECO:0007669"/>
    <property type="project" value="UniProtKB-EC"/>
</dbReference>
<dbReference type="SUPFAM" id="SSF51735">
    <property type="entry name" value="NAD(P)-binding Rossmann-fold domains"/>
    <property type="match status" value="1"/>
</dbReference>
<dbReference type="InterPro" id="IPR036291">
    <property type="entry name" value="NAD(P)-bd_dom_sf"/>
</dbReference>
<dbReference type="OrthoDB" id="429813at2759"/>